<keyword evidence="8" id="KW-0238">DNA-binding</keyword>
<dbReference type="GO" id="GO:0005641">
    <property type="term" value="C:nuclear envelope lumen"/>
    <property type="evidence" value="ECO:0007669"/>
    <property type="project" value="EnsemblFungi"/>
</dbReference>
<dbReference type="FunFam" id="3.30.160.60:FF:000089">
    <property type="entry name" value="DNA-binding protein creA"/>
    <property type="match status" value="1"/>
</dbReference>
<keyword evidence="9" id="KW-0804">Transcription</keyword>
<proteinExistence type="inferred from homology"/>
<dbReference type="eggNOG" id="KOG1721">
    <property type="taxonomic scope" value="Eukaryota"/>
</dbReference>
<dbReference type="GO" id="GO:1900436">
    <property type="term" value="P:positive regulation of filamentous growth of a population of unicellular organisms in response to starvation"/>
    <property type="evidence" value="ECO:0007669"/>
    <property type="project" value="EnsemblFungi"/>
</dbReference>
<evidence type="ECO:0000256" key="9">
    <source>
        <dbReference type="ARBA" id="ARBA00023163"/>
    </source>
</evidence>
<feature type="domain" description="C2H2-type" evidence="16">
    <location>
        <begin position="100"/>
        <end position="129"/>
    </location>
</feature>
<dbReference type="STRING" id="1071380.I2GX28"/>
<keyword evidence="10" id="KW-0539">Nucleus</keyword>
<evidence type="ECO:0000256" key="3">
    <source>
        <dbReference type="ARBA" id="ARBA00022723"/>
    </source>
</evidence>
<accession>I2GX28</accession>
<evidence type="ECO:0000259" key="16">
    <source>
        <dbReference type="PROSITE" id="PS50157"/>
    </source>
</evidence>
<evidence type="ECO:0000256" key="8">
    <source>
        <dbReference type="ARBA" id="ARBA00023125"/>
    </source>
</evidence>
<dbReference type="SUPFAM" id="SSF57667">
    <property type="entry name" value="beta-beta-alpha zinc fingers"/>
    <property type="match status" value="1"/>
</dbReference>
<evidence type="ECO:0000313" key="17">
    <source>
        <dbReference type="EMBL" id="CCH58680.1"/>
    </source>
</evidence>
<comment type="function">
    <text evidence="12">Involved in glucose repression of glucose metabolism genes.</text>
</comment>
<evidence type="ECO:0000256" key="15">
    <source>
        <dbReference type="SAM" id="MobiDB-lite"/>
    </source>
</evidence>
<keyword evidence="4" id="KW-0677">Repeat</keyword>
<reference evidence="17 18" key="1">
    <citation type="journal article" date="2011" name="Proc. Natl. Acad. Sci. U.S.A.">
        <title>Evolutionary erosion of yeast sex chromosomes by mating-type switching accidents.</title>
        <authorList>
            <person name="Gordon J.L."/>
            <person name="Armisen D."/>
            <person name="Proux-Wera E."/>
            <person name="Oheigeartaigh S.S."/>
            <person name="Byrne K.P."/>
            <person name="Wolfe K.H."/>
        </authorList>
    </citation>
    <scope>NUCLEOTIDE SEQUENCE [LARGE SCALE GENOMIC DNA]</scope>
    <source>
        <strain evidence="18">ATCC 34711 / CBS 6284 / DSM 70876 / NBRC 10599 / NRRL Y-10934 / UCD 77-7</strain>
    </source>
</reference>
<feature type="compositionally biased region" description="Low complexity" evidence="15">
    <location>
        <begin position="1"/>
        <end position="53"/>
    </location>
</feature>
<feature type="region of interest" description="Disordered" evidence="15">
    <location>
        <begin position="1"/>
        <end position="74"/>
    </location>
</feature>
<dbReference type="AlphaFoldDB" id="I2GX28"/>
<gene>
    <name evidence="17" type="primary">TBLA0A08910</name>
    <name evidence="17" type="ORF">TBLA_0A08910</name>
</gene>
<dbReference type="GO" id="GO:0000433">
    <property type="term" value="P:carbon catabolite repression of transcription from RNA polymerase II promoter by glucose"/>
    <property type="evidence" value="ECO:0007669"/>
    <property type="project" value="TreeGrafter"/>
</dbReference>
<evidence type="ECO:0000256" key="12">
    <source>
        <dbReference type="ARBA" id="ARBA00056233"/>
    </source>
</evidence>
<evidence type="ECO:0000256" key="10">
    <source>
        <dbReference type="ARBA" id="ARBA00023242"/>
    </source>
</evidence>
<keyword evidence="18" id="KW-1185">Reference proteome</keyword>
<dbReference type="InterPro" id="IPR051007">
    <property type="entry name" value="creA/MIG_C2H2-ZnF"/>
</dbReference>
<dbReference type="PROSITE" id="PS50157">
    <property type="entry name" value="ZINC_FINGER_C2H2_2"/>
    <property type="match status" value="2"/>
</dbReference>
<dbReference type="OMA" id="KRIHTNP"/>
<feature type="region of interest" description="Disordered" evidence="15">
    <location>
        <begin position="282"/>
        <end position="303"/>
    </location>
</feature>
<evidence type="ECO:0000256" key="7">
    <source>
        <dbReference type="ARBA" id="ARBA00023015"/>
    </source>
</evidence>
<evidence type="ECO:0000256" key="4">
    <source>
        <dbReference type="ARBA" id="ARBA00022737"/>
    </source>
</evidence>
<evidence type="ECO:0000256" key="5">
    <source>
        <dbReference type="ARBA" id="ARBA00022771"/>
    </source>
</evidence>
<evidence type="ECO:0000256" key="2">
    <source>
        <dbReference type="ARBA" id="ARBA00022491"/>
    </source>
</evidence>
<dbReference type="HOGENOM" id="CLU_047856_0_0_1"/>
<dbReference type="PANTHER" id="PTHR47428">
    <property type="entry name" value="REGULATORY PROTEIN MIG1-RELATED"/>
    <property type="match status" value="1"/>
</dbReference>
<dbReference type="PROSITE" id="PS00028">
    <property type="entry name" value="ZINC_FINGER_C2H2_1"/>
    <property type="match status" value="2"/>
</dbReference>
<keyword evidence="7" id="KW-0805">Transcription regulation</keyword>
<dbReference type="Proteomes" id="UP000002866">
    <property type="component" value="Chromosome 1"/>
</dbReference>
<dbReference type="GO" id="GO:0001227">
    <property type="term" value="F:DNA-binding transcription repressor activity, RNA polymerase II-specific"/>
    <property type="evidence" value="ECO:0007669"/>
    <property type="project" value="EnsemblFungi"/>
</dbReference>
<dbReference type="GO" id="GO:0045944">
    <property type="term" value="P:positive regulation of transcription by RNA polymerase II"/>
    <property type="evidence" value="ECO:0007669"/>
    <property type="project" value="EnsemblFungi"/>
</dbReference>
<keyword evidence="6" id="KW-0862">Zinc</keyword>
<evidence type="ECO:0000313" key="18">
    <source>
        <dbReference type="Proteomes" id="UP000002866"/>
    </source>
</evidence>
<dbReference type="SMART" id="SM00355">
    <property type="entry name" value="ZnF_C2H2"/>
    <property type="match status" value="2"/>
</dbReference>
<dbReference type="FunFam" id="3.30.160.60:FF:000152">
    <property type="entry name" value="DNA-binding protein creA"/>
    <property type="match status" value="1"/>
</dbReference>
<keyword evidence="5 14" id="KW-0863">Zinc-finger</keyword>
<evidence type="ECO:0000256" key="6">
    <source>
        <dbReference type="ARBA" id="ARBA00022833"/>
    </source>
</evidence>
<keyword evidence="3" id="KW-0479">Metal-binding</keyword>
<comment type="similarity">
    <text evidence="11">Belongs to the creA/MIG C2H2-type zinc-finger protein family.</text>
</comment>
<evidence type="ECO:0000256" key="11">
    <source>
        <dbReference type="ARBA" id="ARBA00038023"/>
    </source>
</evidence>
<dbReference type="KEGG" id="tbl:TBLA_0A08910"/>
<sequence>MTLSHQQLPVPEELQSELQPLQSPSLSSTGATAVPTTTTTITTTTTTTTTTQSSKKDKKKSSSSPNEAPRPHVCPVCNRAFHRLEHQTRHIRTHTGEKPHSCDFPGCTKKFSRSDELTRHKRIHTNPNPRGKRGRKKKIVAPPPAQSDTDTPIQQTPLQSPIFESSSRIRLNALSSLQLMTPLQTISSPLQATSSMFIDTPEPPSNSSSTKIILPRPRSLTDLSSHTAFSITKSSNSLSSSSLSRMKRQSSALSLSDLINKSTQQPLFTSITHNISDPDFSDDETLGLKDPQTHSRKNSGTTPVRILETRTATAGLNINTNTITNTANNNNANTTNNASSDHFTNELSTRLLVVQQQQKQNDPISSDIIACQDNSPLPPIRSLQLQFPTD</sequence>
<evidence type="ECO:0000256" key="14">
    <source>
        <dbReference type="PROSITE-ProRule" id="PRU00042"/>
    </source>
</evidence>
<protein>
    <recommendedName>
        <fullName evidence="13">Regulatory protein MIG1</fullName>
    </recommendedName>
</protein>
<dbReference type="GeneID" id="14493589"/>
<keyword evidence="2" id="KW-0678">Repressor</keyword>
<feature type="domain" description="C2H2-type" evidence="16">
    <location>
        <begin position="72"/>
        <end position="99"/>
    </location>
</feature>
<dbReference type="GO" id="GO:0008270">
    <property type="term" value="F:zinc ion binding"/>
    <property type="evidence" value="ECO:0007669"/>
    <property type="project" value="UniProtKB-KW"/>
</dbReference>
<name>I2GX28_HENB6</name>
<dbReference type="GO" id="GO:0000978">
    <property type="term" value="F:RNA polymerase II cis-regulatory region sequence-specific DNA binding"/>
    <property type="evidence" value="ECO:0007669"/>
    <property type="project" value="EnsemblFungi"/>
</dbReference>
<feature type="compositionally biased region" description="Polar residues" evidence="15">
    <location>
        <begin position="146"/>
        <end position="164"/>
    </location>
</feature>
<dbReference type="FunCoup" id="I2GX28">
    <property type="interactions" value="647"/>
</dbReference>
<dbReference type="RefSeq" id="XP_004178199.1">
    <property type="nucleotide sequence ID" value="XM_004178151.1"/>
</dbReference>
<dbReference type="OrthoDB" id="654211at2759"/>
<dbReference type="GO" id="GO:0005737">
    <property type="term" value="C:cytoplasm"/>
    <property type="evidence" value="ECO:0007669"/>
    <property type="project" value="EnsemblFungi"/>
</dbReference>
<evidence type="ECO:0000256" key="13">
    <source>
        <dbReference type="ARBA" id="ARBA00068528"/>
    </source>
</evidence>
<dbReference type="Pfam" id="PF00096">
    <property type="entry name" value="zf-C2H2"/>
    <property type="match status" value="2"/>
</dbReference>
<feature type="region of interest" description="Disordered" evidence="15">
    <location>
        <begin position="113"/>
        <end position="164"/>
    </location>
</feature>
<dbReference type="EMBL" id="HE806316">
    <property type="protein sequence ID" value="CCH58680.1"/>
    <property type="molecule type" value="Genomic_DNA"/>
</dbReference>
<dbReference type="InterPro" id="IPR036236">
    <property type="entry name" value="Znf_C2H2_sf"/>
</dbReference>
<dbReference type="PANTHER" id="PTHR47428:SF1">
    <property type="entry name" value="REGULATORY PROTEIN MIG1-RELATED"/>
    <property type="match status" value="1"/>
</dbReference>
<dbReference type="Gene3D" id="3.30.160.60">
    <property type="entry name" value="Classic Zinc Finger"/>
    <property type="match status" value="2"/>
</dbReference>
<dbReference type="InterPro" id="IPR013087">
    <property type="entry name" value="Znf_C2H2_type"/>
</dbReference>
<evidence type="ECO:0000256" key="1">
    <source>
        <dbReference type="ARBA" id="ARBA00004123"/>
    </source>
</evidence>
<feature type="compositionally biased region" description="Basic residues" evidence="15">
    <location>
        <begin position="119"/>
        <end position="139"/>
    </location>
</feature>
<comment type="subcellular location">
    <subcellularLocation>
        <location evidence="1">Nucleus</location>
    </subcellularLocation>
</comment>
<organism evidence="17 18">
    <name type="scientific">Henningerozyma blattae (strain ATCC 34711 / CBS 6284 / DSM 70876 / NBRC 10599 / NRRL Y-10934 / UCD 77-7)</name>
    <name type="common">Yeast</name>
    <name type="synonym">Tetrapisispora blattae</name>
    <dbReference type="NCBI Taxonomy" id="1071380"/>
    <lineage>
        <taxon>Eukaryota</taxon>
        <taxon>Fungi</taxon>
        <taxon>Dikarya</taxon>
        <taxon>Ascomycota</taxon>
        <taxon>Saccharomycotina</taxon>
        <taxon>Saccharomycetes</taxon>
        <taxon>Saccharomycetales</taxon>
        <taxon>Saccharomycetaceae</taxon>
        <taxon>Henningerozyma</taxon>
    </lineage>
</organism>
<dbReference type="InParanoid" id="I2GX28"/>